<dbReference type="InterPro" id="IPR001179">
    <property type="entry name" value="PPIase_FKBP_dom"/>
</dbReference>
<evidence type="ECO:0000256" key="4">
    <source>
        <dbReference type="ARBA" id="ARBA00023235"/>
    </source>
</evidence>
<evidence type="ECO:0000256" key="3">
    <source>
        <dbReference type="ARBA" id="ARBA00023110"/>
    </source>
</evidence>
<dbReference type="SUPFAM" id="SSF54534">
    <property type="entry name" value="FKBP-like"/>
    <property type="match status" value="2"/>
</dbReference>
<dbReference type="PANTHER" id="PTHR45779:SF7">
    <property type="entry name" value="PEPTIDYLPROLYL ISOMERASE"/>
    <property type="match status" value="1"/>
</dbReference>
<feature type="region of interest" description="Disordered" evidence="6">
    <location>
        <begin position="56"/>
        <end position="75"/>
    </location>
</feature>
<evidence type="ECO:0000256" key="5">
    <source>
        <dbReference type="PROSITE-ProRule" id="PRU00277"/>
    </source>
</evidence>
<dbReference type="Gene3D" id="3.10.50.40">
    <property type="match status" value="2"/>
</dbReference>
<dbReference type="AlphaFoldDB" id="A0A401WCH9"/>
<evidence type="ECO:0000256" key="6">
    <source>
        <dbReference type="SAM" id="MobiDB-lite"/>
    </source>
</evidence>
<comment type="caution">
    <text evidence="8">The sequence shown here is derived from an EMBL/GenBank/DDBJ whole genome shotgun (WGS) entry which is preliminary data.</text>
</comment>
<evidence type="ECO:0000313" key="8">
    <source>
        <dbReference type="EMBL" id="GCD47055.1"/>
    </source>
</evidence>
<keyword evidence="9" id="KW-1185">Reference proteome</keyword>
<sequence>MAGIVHPPDDPELDFMNFTKNTRRAAAAALTVPLLLFTAACGSDDGKGSSAAAVAKVEGKPGEQPKITVPKDAKAPGEAVTKTLHEGSGAEVKKGDYVRLDFAAQTMKTGQNLGSTWTKQPGADAKAPRTQIVGEISDQPTQQQLPQKVMEAVAGQKVGSRFEVEGTAKALVGDNLNPQSGIKPEDGLVWVVDVVGAGKADKKGKSEGEQAAPEEGMPEVKSEGEKAATITIPKGEKAPAELKEQVLIKGKGPKVKAGDGLIAQYTGVKWEDGKKFDSSWDHGGATAFQIGTGAVVKGWDQALVGKNVGDRVEIVIPPKLGYGANPQSELAKNTLVFSVDIVGTV</sequence>
<evidence type="ECO:0000259" key="7">
    <source>
        <dbReference type="PROSITE" id="PS50059"/>
    </source>
</evidence>
<name>A0A401WCH9_STREY</name>
<evidence type="ECO:0000256" key="1">
    <source>
        <dbReference type="ARBA" id="ARBA00000971"/>
    </source>
</evidence>
<proteinExistence type="predicted"/>
<keyword evidence="4 5" id="KW-0413">Isomerase</keyword>
<dbReference type="Pfam" id="PF00254">
    <property type="entry name" value="FKBP_C"/>
    <property type="match status" value="1"/>
</dbReference>
<gene>
    <name evidence="8" type="ORF">GKJPGBOP_06812</name>
</gene>
<dbReference type="EMBL" id="BHZD01000001">
    <property type="protein sequence ID" value="GCD47055.1"/>
    <property type="molecule type" value="Genomic_DNA"/>
</dbReference>
<comment type="catalytic activity">
    <reaction evidence="1 5">
        <text>[protein]-peptidylproline (omega=180) = [protein]-peptidylproline (omega=0)</text>
        <dbReference type="Rhea" id="RHEA:16237"/>
        <dbReference type="Rhea" id="RHEA-COMP:10747"/>
        <dbReference type="Rhea" id="RHEA-COMP:10748"/>
        <dbReference type="ChEBI" id="CHEBI:83833"/>
        <dbReference type="ChEBI" id="CHEBI:83834"/>
        <dbReference type="EC" id="5.2.1.8"/>
    </reaction>
</comment>
<feature type="region of interest" description="Disordered" evidence="6">
    <location>
        <begin position="200"/>
        <end position="225"/>
    </location>
</feature>
<evidence type="ECO:0000256" key="2">
    <source>
        <dbReference type="ARBA" id="ARBA00013194"/>
    </source>
</evidence>
<dbReference type="GO" id="GO:0003755">
    <property type="term" value="F:peptidyl-prolyl cis-trans isomerase activity"/>
    <property type="evidence" value="ECO:0007669"/>
    <property type="project" value="UniProtKB-KW"/>
</dbReference>
<keyword evidence="3 5" id="KW-0697">Rotamase</keyword>
<evidence type="ECO:0000313" key="9">
    <source>
        <dbReference type="Proteomes" id="UP000286746"/>
    </source>
</evidence>
<dbReference type="Proteomes" id="UP000286746">
    <property type="component" value="Unassembled WGS sequence"/>
</dbReference>
<feature type="domain" description="PPIase FKBP-type" evidence="7">
    <location>
        <begin position="258"/>
        <end position="345"/>
    </location>
</feature>
<feature type="compositionally biased region" description="Basic and acidic residues" evidence="6">
    <location>
        <begin position="57"/>
        <end position="75"/>
    </location>
</feature>
<reference evidence="8 9" key="1">
    <citation type="submission" date="2018-11" db="EMBL/GenBank/DDBJ databases">
        <title>Whole genome sequence of Streptomyces paromomycinus NBRC 15454(T).</title>
        <authorList>
            <person name="Komaki H."/>
            <person name="Tamura T."/>
        </authorList>
    </citation>
    <scope>NUCLEOTIDE SEQUENCE [LARGE SCALE GENOMIC DNA]</scope>
    <source>
        <strain evidence="8 9">NBRC 15454</strain>
    </source>
</reference>
<dbReference type="InterPro" id="IPR044609">
    <property type="entry name" value="FKBP2/11"/>
</dbReference>
<dbReference type="PROSITE" id="PS50059">
    <property type="entry name" value="FKBP_PPIASE"/>
    <property type="match status" value="1"/>
</dbReference>
<organism evidence="8 9">
    <name type="scientific">Streptomyces paromomycinus</name>
    <name type="common">Streptomyces rimosus subsp. paromomycinus</name>
    <dbReference type="NCBI Taxonomy" id="92743"/>
    <lineage>
        <taxon>Bacteria</taxon>
        <taxon>Bacillati</taxon>
        <taxon>Actinomycetota</taxon>
        <taxon>Actinomycetes</taxon>
        <taxon>Kitasatosporales</taxon>
        <taxon>Streptomycetaceae</taxon>
        <taxon>Streptomyces</taxon>
    </lineage>
</organism>
<dbReference type="EC" id="5.2.1.8" evidence="2 5"/>
<dbReference type="InterPro" id="IPR046357">
    <property type="entry name" value="PPIase_dom_sf"/>
</dbReference>
<accession>A0A401WCH9</accession>
<dbReference type="PANTHER" id="PTHR45779">
    <property type="entry name" value="PEPTIDYLPROLYL ISOMERASE"/>
    <property type="match status" value="1"/>
</dbReference>
<protein>
    <recommendedName>
        <fullName evidence="2 5">peptidylprolyl isomerase</fullName>
        <ecNumber evidence="2 5">5.2.1.8</ecNumber>
    </recommendedName>
</protein>